<dbReference type="OrthoDB" id="9772633at2"/>
<protein>
    <submittedName>
        <fullName evidence="2">BadF-type ATPase</fullName>
    </submittedName>
</protein>
<dbReference type="Pfam" id="PF01869">
    <property type="entry name" value="BcrAD_BadFG"/>
    <property type="match status" value="1"/>
</dbReference>
<dbReference type="InterPro" id="IPR043129">
    <property type="entry name" value="ATPase_NBD"/>
</dbReference>
<dbReference type="RefSeq" id="WP_091686071.1">
    <property type="nucleotide sequence ID" value="NZ_BAABFM010000014.1"/>
</dbReference>
<organism evidence="2 3">
    <name type="scientific">Anaerocolumna aminovalerica</name>
    <dbReference type="NCBI Taxonomy" id="1527"/>
    <lineage>
        <taxon>Bacteria</taxon>
        <taxon>Bacillati</taxon>
        <taxon>Bacillota</taxon>
        <taxon>Clostridia</taxon>
        <taxon>Lachnospirales</taxon>
        <taxon>Lachnospiraceae</taxon>
        <taxon>Anaerocolumna</taxon>
    </lineage>
</organism>
<name>A0A1I5F368_9FIRM</name>
<dbReference type="AlphaFoldDB" id="A0A1I5F368"/>
<keyword evidence="3" id="KW-1185">Reference proteome</keyword>
<proteinExistence type="predicted"/>
<dbReference type="Proteomes" id="UP000198806">
    <property type="component" value="Unassembled WGS sequence"/>
</dbReference>
<gene>
    <name evidence="2" type="ORF">SAMN04489757_1123</name>
</gene>
<evidence type="ECO:0000313" key="2">
    <source>
        <dbReference type="EMBL" id="SFO18090.1"/>
    </source>
</evidence>
<dbReference type="InterPro" id="IPR052519">
    <property type="entry name" value="Euk-type_GlcNAc_Kinase"/>
</dbReference>
<dbReference type="SUPFAM" id="SSF53067">
    <property type="entry name" value="Actin-like ATPase domain"/>
    <property type="match status" value="2"/>
</dbReference>
<dbReference type="PANTHER" id="PTHR43190">
    <property type="entry name" value="N-ACETYL-D-GLUCOSAMINE KINASE"/>
    <property type="match status" value="1"/>
</dbReference>
<reference evidence="2 3" key="1">
    <citation type="submission" date="2016-10" db="EMBL/GenBank/DDBJ databases">
        <authorList>
            <person name="de Groot N.N."/>
        </authorList>
    </citation>
    <scope>NUCLEOTIDE SEQUENCE [LARGE SCALE GENOMIC DNA]</scope>
    <source>
        <strain evidence="2 3">DSM 1283</strain>
    </source>
</reference>
<dbReference type="InterPro" id="IPR002731">
    <property type="entry name" value="ATPase_BadF"/>
</dbReference>
<dbReference type="STRING" id="1527.SAMN04489757_1123"/>
<accession>A0A1I5F368</accession>
<dbReference type="PANTHER" id="PTHR43190:SF3">
    <property type="entry name" value="N-ACETYL-D-GLUCOSAMINE KINASE"/>
    <property type="match status" value="1"/>
</dbReference>
<feature type="domain" description="ATPase BadF/BadG/BcrA/BcrD type" evidence="1">
    <location>
        <begin position="6"/>
        <end position="298"/>
    </location>
</feature>
<dbReference type="Gene3D" id="3.30.420.40">
    <property type="match status" value="2"/>
</dbReference>
<evidence type="ECO:0000313" key="3">
    <source>
        <dbReference type="Proteomes" id="UP000198806"/>
    </source>
</evidence>
<dbReference type="EMBL" id="FOWD01000012">
    <property type="protein sequence ID" value="SFO18090.1"/>
    <property type="molecule type" value="Genomic_DNA"/>
</dbReference>
<evidence type="ECO:0000259" key="1">
    <source>
        <dbReference type="Pfam" id="PF01869"/>
    </source>
</evidence>
<sequence length="305" mass="33388">MSEYIIGMDGGGTKTKVLIADRNQTILEELTAGAINYNGAKKEEVDQNIQGIFHTLEDKGYKKDHCRGICIGTAGISNPLVTEYMKENINHFGYTCSADIVGDHETALAGALMQTEGIIVIAGTGSICYGKDQCGNTYRTGGFGHLIDDEGSGYAIGRDILSAVVRAHDKRAEDTVLTKLVFEYLHIRSIEELIRYVYNPKHSKKEIAKLSILIDEAYRLQDTVSVAIMDKCVRGLVDLTRPILNHMNENCLVAAAGSVLLNNENILEKFTAGMKREYPDISIIKPKKDAAYGAVILAAKLLGED</sequence>